<gene>
    <name evidence="3" type="ORF">H9926_12880</name>
</gene>
<reference evidence="3" key="1">
    <citation type="journal article" date="2021" name="PeerJ">
        <title>Extensive microbial diversity within the chicken gut microbiome revealed by metagenomics and culture.</title>
        <authorList>
            <person name="Gilroy R."/>
            <person name="Ravi A."/>
            <person name="Getino M."/>
            <person name="Pursley I."/>
            <person name="Horton D.L."/>
            <person name="Alikhan N.F."/>
            <person name="Baker D."/>
            <person name="Gharbi K."/>
            <person name="Hall N."/>
            <person name="Watson M."/>
            <person name="Adriaenssens E.M."/>
            <person name="Foster-Nyarko E."/>
            <person name="Jarju S."/>
            <person name="Secka A."/>
            <person name="Antonio M."/>
            <person name="Oren A."/>
            <person name="Chaudhuri R.R."/>
            <person name="La Ragione R."/>
            <person name="Hildebrand F."/>
            <person name="Pallen M.J."/>
        </authorList>
    </citation>
    <scope>NUCLEOTIDE SEQUENCE</scope>
    <source>
        <strain evidence="3">ChiBcec1-1630</strain>
    </source>
</reference>
<feature type="transmembrane region" description="Helical" evidence="1">
    <location>
        <begin position="45"/>
        <end position="70"/>
    </location>
</feature>
<accession>A0A9D2QMQ1</accession>
<evidence type="ECO:0000313" key="4">
    <source>
        <dbReference type="Proteomes" id="UP000823922"/>
    </source>
</evidence>
<feature type="transmembrane region" description="Helical" evidence="1">
    <location>
        <begin position="82"/>
        <end position="102"/>
    </location>
</feature>
<feature type="domain" description="Phosphatidic acid phosphatase type 2/haloperoxidase" evidence="2">
    <location>
        <begin position="130"/>
        <end position="209"/>
    </location>
</feature>
<dbReference type="Proteomes" id="UP000823922">
    <property type="component" value="Unassembled WGS sequence"/>
</dbReference>
<dbReference type="Pfam" id="PF01569">
    <property type="entry name" value="PAP2"/>
    <property type="match status" value="1"/>
</dbReference>
<name>A0A9D2QMQ1_9FIRM</name>
<dbReference type="InterPro" id="IPR000326">
    <property type="entry name" value="PAP2/HPO"/>
</dbReference>
<feature type="transmembrane region" description="Helical" evidence="1">
    <location>
        <begin position="166"/>
        <end position="185"/>
    </location>
</feature>
<keyword evidence="1" id="KW-0472">Membrane</keyword>
<keyword evidence="1" id="KW-1133">Transmembrane helix</keyword>
<proteinExistence type="predicted"/>
<sequence>MRKGIRFQELLPFVLYFIVYLFWFQWLEERHVRSYQIIHVFMDDYIPFCELFVIPYFLWFLYVPAAVLYAASHSREEYIRCALFLCTGMTVFLLISTFFPNIQHLRPLKMPRDNVFTHLVLLLQKVDTPTNLWPSIHVYNSIGAHLAISRCLSVRNTEQGTSFRKWLRAGSFLLCVSIILATMFLKQHSVFDVITAFILAGAMYGVLYRNDRITLQRQRRSSRRRVRA</sequence>
<evidence type="ECO:0000259" key="2">
    <source>
        <dbReference type="Pfam" id="PF01569"/>
    </source>
</evidence>
<feature type="transmembrane region" description="Helical" evidence="1">
    <location>
        <begin position="7"/>
        <end position="25"/>
    </location>
</feature>
<organism evidence="3 4">
    <name type="scientific">Candidatus Eisenbergiella intestinigallinarum</name>
    <dbReference type="NCBI Taxonomy" id="2838549"/>
    <lineage>
        <taxon>Bacteria</taxon>
        <taxon>Bacillati</taxon>
        <taxon>Bacillota</taxon>
        <taxon>Clostridia</taxon>
        <taxon>Lachnospirales</taxon>
        <taxon>Lachnospiraceae</taxon>
        <taxon>Eisenbergiella</taxon>
    </lineage>
</organism>
<evidence type="ECO:0000256" key="1">
    <source>
        <dbReference type="SAM" id="Phobius"/>
    </source>
</evidence>
<protein>
    <submittedName>
        <fullName evidence="3">Phosphatase PAP2 family protein</fullName>
    </submittedName>
</protein>
<keyword evidence="1" id="KW-0812">Transmembrane</keyword>
<reference evidence="3" key="2">
    <citation type="submission" date="2021-04" db="EMBL/GenBank/DDBJ databases">
        <authorList>
            <person name="Gilroy R."/>
        </authorList>
    </citation>
    <scope>NUCLEOTIDE SEQUENCE</scope>
    <source>
        <strain evidence="3">ChiBcec1-1630</strain>
    </source>
</reference>
<dbReference type="EMBL" id="DWVS01000331">
    <property type="protein sequence ID" value="HJC88897.1"/>
    <property type="molecule type" value="Genomic_DNA"/>
</dbReference>
<comment type="caution">
    <text evidence="3">The sequence shown here is derived from an EMBL/GenBank/DDBJ whole genome shotgun (WGS) entry which is preliminary data.</text>
</comment>
<feature type="transmembrane region" description="Helical" evidence="1">
    <location>
        <begin position="191"/>
        <end position="210"/>
    </location>
</feature>
<feature type="transmembrane region" description="Helical" evidence="1">
    <location>
        <begin position="136"/>
        <end position="154"/>
    </location>
</feature>
<dbReference type="AlphaFoldDB" id="A0A9D2QMQ1"/>
<evidence type="ECO:0000313" key="3">
    <source>
        <dbReference type="EMBL" id="HJC88897.1"/>
    </source>
</evidence>